<evidence type="ECO:0000313" key="2">
    <source>
        <dbReference type="EMBL" id="KAF7318541.1"/>
    </source>
</evidence>
<keyword evidence="3" id="KW-1185">Reference proteome</keyword>
<dbReference type="AlphaFoldDB" id="A0A8H6WIV2"/>
<dbReference type="EMBL" id="JACAZE010000004">
    <property type="protein sequence ID" value="KAF7318541.1"/>
    <property type="molecule type" value="Genomic_DNA"/>
</dbReference>
<keyword evidence="1" id="KW-0732">Signal</keyword>
<name>A0A8H6WIV2_MYCCL</name>
<dbReference type="Proteomes" id="UP000613580">
    <property type="component" value="Unassembled WGS sequence"/>
</dbReference>
<organism evidence="2 3">
    <name type="scientific">Mycena chlorophos</name>
    <name type="common">Agaric fungus</name>
    <name type="synonym">Agaricus chlorophos</name>
    <dbReference type="NCBI Taxonomy" id="658473"/>
    <lineage>
        <taxon>Eukaryota</taxon>
        <taxon>Fungi</taxon>
        <taxon>Dikarya</taxon>
        <taxon>Basidiomycota</taxon>
        <taxon>Agaricomycotina</taxon>
        <taxon>Agaricomycetes</taxon>
        <taxon>Agaricomycetidae</taxon>
        <taxon>Agaricales</taxon>
        <taxon>Marasmiineae</taxon>
        <taxon>Mycenaceae</taxon>
        <taxon>Mycena</taxon>
    </lineage>
</organism>
<comment type="caution">
    <text evidence="2">The sequence shown here is derived from an EMBL/GenBank/DDBJ whole genome shotgun (WGS) entry which is preliminary data.</text>
</comment>
<evidence type="ECO:0000313" key="3">
    <source>
        <dbReference type="Proteomes" id="UP000613580"/>
    </source>
</evidence>
<gene>
    <name evidence="2" type="ORF">HMN09_00364300</name>
</gene>
<sequence>MHFLSLLIPVFALPATALQQASKRDFAAPPNTMATRIVELWNVGWQGPAQEYGLRPGFSGTKNHSFAEVLIASGAPRGNGTWIQKEVSRSENTYTFVNAYTMAPLVRYDGDVEHKDYLFTIKDEKPTIFQIKTFTNGSSLITTASNESLCMTGIYDGSSMEFGEVALRTAEGIQNQLWEIKPAAHRAPTAEII</sequence>
<evidence type="ECO:0008006" key="4">
    <source>
        <dbReference type="Google" id="ProtNLM"/>
    </source>
</evidence>
<evidence type="ECO:0000256" key="1">
    <source>
        <dbReference type="SAM" id="SignalP"/>
    </source>
</evidence>
<protein>
    <recommendedName>
        <fullName evidence="4">Ricin B lectin domain-containing protein</fullName>
    </recommendedName>
</protein>
<feature type="chain" id="PRO_5034323691" description="Ricin B lectin domain-containing protein" evidence="1">
    <location>
        <begin position="18"/>
        <end position="193"/>
    </location>
</feature>
<dbReference type="OrthoDB" id="3048202at2759"/>
<accession>A0A8H6WIV2</accession>
<proteinExistence type="predicted"/>
<feature type="signal peptide" evidence="1">
    <location>
        <begin position="1"/>
        <end position="17"/>
    </location>
</feature>
<reference evidence="2" key="1">
    <citation type="submission" date="2020-05" db="EMBL/GenBank/DDBJ databases">
        <title>Mycena genomes resolve the evolution of fungal bioluminescence.</title>
        <authorList>
            <person name="Tsai I.J."/>
        </authorList>
    </citation>
    <scope>NUCLEOTIDE SEQUENCE</scope>
    <source>
        <strain evidence="2">110903Hualien_Pintung</strain>
    </source>
</reference>